<dbReference type="GO" id="GO:0005737">
    <property type="term" value="C:cytoplasm"/>
    <property type="evidence" value="ECO:0007669"/>
    <property type="project" value="TreeGrafter"/>
</dbReference>
<dbReference type="CDD" id="cd07383">
    <property type="entry name" value="MPP_Dcr2"/>
    <property type="match status" value="1"/>
</dbReference>
<dbReference type="EMBL" id="JAPEUY010000014">
    <property type="protein sequence ID" value="KAJ4366204.1"/>
    <property type="molecule type" value="Genomic_DNA"/>
</dbReference>
<dbReference type="InterPro" id="IPR029052">
    <property type="entry name" value="Metallo-depent_PP-like"/>
</dbReference>
<keyword evidence="1" id="KW-0732">Signal</keyword>
<dbReference type="PANTHER" id="PTHR32440:SF11">
    <property type="entry name" value="METALLOPHOSPHOESTERASE DOMAIN-CONTAINING PROTEIN"/>
    <property type="match status" value="1"/>
</dbReference>
<proteinExistence type="predicted"/>
<feature type="domain" description="Calcineurin-like phosphoesterase" evidence="2">
    <location>
        <begin position="42"/>
        <end position="310"/>
    </location>
</feature>
<dbReference type="InterPro" id="IPR004843">
    <property type="entry name" value="Calcineurin-like_PHP"/>
</dbReference>
<dbReference type="AlphaFoldDB" id="A0A9W8Y2S3"/>
<evidence type="ECO:0000313" key="4">
    <source>
        <dbReference type="Proteomes" id="UP001140560"/>
    </source>
</evidence>
<dbReference type="Gene3D" id="3.60.21.10">
    <property type="match status" value="1"/>
</dbReference>
<dbReference type="OrthoDB" id="783096at2759"/>
<comment type="caution">
    <text evidence="3">The sequence shown here is derived from an EMBL/GenBank/DDBJ whole genome shotgun (WGS) entry which is preliminary data.</text>
</comment>
<feature type="signal peptide" evidence="1">
    <location>
        <begin position="1"/>
        <end position="23"/>
    </location>
</feature>
<keyword evidence="4" id="KW-1185">Reference proteome</keyword>
<dbReference type="GO" id="GO:0016788">
    <property type="term" value="F:hydrolase activity, acting on ester bonds"/>
    <property type="evidence" value="ECO:0007669"/>
    <property type="project" value="TreeGrafter"/>
</dbReference>
<name>A0A9W8Y2S3_9PLEO</name>
<protein>
    <recommendedName>
        <fullName evidence="2">Calcineurin-like phosphoesterase domain-containing protein</fullName>
    </recommendedName>
</protein>
<dbReference type="PANTHER" id="PTHR32440">
    <property type="entry name" value="PHOSPHATASE DCR2-RELATED-RELATED"/>
    <property type="match status" value="1"/>
</dbReference>
<reference evidence="3" key="1">
    <citation type="submission" date="2022-10" db="EMBL/GenBank/DDBJ databases">
        <title>Tapping the CABI collections for fungal endophytes: first genome assemblies for Collariella, Neodidymelliopsis, Ascochyta clinopodiicola, Didymella pomorum, Didymosphaeria variabile, Neocosmospora piperis and Neocucurbitaria cava.</title>
        <authorList>
            <person name="Hill R."/>
        </authorList>
    </citation>
    <scope>NUCLEOTIDE SEQUENCE</scope>
    <source>
        <strain evidence="3">IMI 356814</strain>
    </source>
</reference>
<gene>
    <name evidence="3" type="ORF">N0V83_007839</name>
</gene>
<organism evidence="3 4">
    <name type="scientific">Neocucurbitaria cava</name>
    <dbReference type="NCBI Taxonomy" id="798079"/>
    <lineage>
        <taxon>Eukaryota</taxon>
        <taxon>Fungi</taxon>
        <taxon>Dikarya</taxon>
        <taxon>Ascomycota</taxon>
        <taxon>Pezizomycotina</taxon>
        <taxon>Dothideomycetes</taxon>
        <taxon>Pleosporomycetidae</taxon>
        <taxon>Pleosporales</taxon>
        <taxon>Pleosporineae</taxon>
        <taxon>Cucurbitariaceae</taxon>
        <taxon>Neocucurbitaria</taxon>
    </lineage>
</organism>
<sequence length="404" mass="44521">MKCTEFLCFLICLVDAIGSRVEAKNVAVNYPGIQFSKDGKLSITVFSDLHFGEPEQAQGRRDADIKTIGVMNNVLDSEHPNMVVLNGDLVSCEWVAPENLNSLIDQIVAPLIERNLPIAATFGNHDASKTCSTRLMSEYMWTIKGTNGKKLSFTTSSVPGEPDQVGTSNYFVPVYSSSDGSKLAMLLWFFDSRGGRIYQPSGIDIPVDDWVDDAVVAWFRQTNDQLREQVGHDIPSLAFVHIPVHATLSFQQNGGRTGTNEPGLNEEEVGNQGDVCDSNGDHCNYNGADTPFMKALIDIGVMAVFSGHDHGIDWCMKWSKNLANDPANGNGINLCFNRHSGYGGYTDWKRGARQIVIEEDKLGKNELETWIRLEDGRISGHVTLNSTYGADHYPSVDKSKTFVS</sequence>
<evidence type="ECO:0000256" key="1">
    <source>
        <dbReference type="SAM" id="SignalP"/>
    </source>
</evidence>
<feature type="chain" id="PRO_5040980707" description="Calcineurin-like phosphoesterase domain-containing protein" evidence="1">
    <location>
        <begin position="24"/>
        <end position="404"/>
    </location>
</feature>
<evidence type="ECO:0000313" key="3">
    <source>
        <dbReference type="EMBL" id="KAJ4366204.1"/>
    </source>
</evidence>
<dbReference type="Proteomes" id="UP001140560">
    <property type="component" value="Unassembled WGS sequence"/>
</dbReference>
<dbReference type="SUPFAM" id="SSF56300">
    <property type="entry name" value="Metallo-dependent phosphatases"/>
    <property type="match status" value="1"/>
</dbReference>
<dbReference type="Pfam" id="PF00149">
    <property type="entry name" value="Metallophos"/>
    <property type="match status" value="1"/>
</dbReference>
<evidence type="ECO:0000259" key="2">
    <source>
        <dbReference type="Pfam" id="PF00149"/>
    </source>
</evidence>
<accession>A0A9W8Y2S3</accession>